<proteinExistence type="inferred from homology"/>
<comment type="caution">
    <text evidence="4">The sequence shown here is derived from an EMBL/GenBank/DDBJ whole genome shotgun (WGS) entry which is preliminary data.</text>
</comment>
<evidence type="ECO:0000313" key="4">
    <source>
        <dbReference type="EMBL" id="HIU23724.1"/>
    </source>
</evidence>
<dbReference type="AlphaFoldDB" id="A0A9D1L3L4"/>
<comment type="caution">
    <text evidence="3">Lacks conserved residue(s) required for the propagation of feature annotation.</text>
</comment>
<evidence type="ECO:0000256" key="2">
    <source>
        <dbReference type="ARBA" id="ARBA00022801"/>
    </source>
</evidence>
<evidence type="ECO:0000256" key="1">
    <source>
        <dbReference type="ARBA" id="ARBA00001968"/>
    </source>
</evidence>
<dbReference type="EMBL" id="DVMQ01000007">
    <property type="protein sequence ID" value="HIU23724.1"/>
    <property type="molecule type" value="Genomic_DNA"/>
</dbReference>
<dbReference type="Proteomes" id="UP000824078">
    <property type="component" value="Unassembled WGS sequence"/>
</dbReference>
<comment type="catalytic activity">
    <reaction evidence="3">
        <text>dTTP + H2O = dTMP + diphosphate + H(+)</text>
        <dbReference type="Rhea" id="RHEA:28534"/>
        <dbReference type="ChEBI" id="CHEBI:15377"/>
        <dbReference type="ChEBI" id="CHEBI:15378"/>
        <dbReference type="ChEBI" id="CHEBI:33019"/>
        <dbReference type="ChEBI" id="CHEBI:37568"/>
        <dbReference type="ChEBI" id="CHEBI:63528"/>
        <dbReference type="EC" id="3.6.1.9"/>
    </reaction>
</comment>
<sequence length="212" mass="22756">MLLASGSPRREALLRTVGVVPLVKPQAVDETPLENESPQELVSRLSHIKAHAALENGDAQPGDIIIAADTTVAFNGRELGKPKDPDQARFMLRLLSGNTHTVSTGVSIVLVDETVPKFLAETTFVETAHVSFYPLSDAVIEAYIASGEPFDKAGSYGIQGRGSLLVDTIDGDYFTVVGLPLARTVRELDLLLEHHSRCESPFILSCLGGIHA</sequence>
<dbReference type="NCBIfam" id="TIGR00172">
    <property type="entry name" value="maf"/>
    <property type="match status" value="1"/>
</dbReference>
<dbReference type="GO" id="GO:0005737">
    <property type="term" value="C:cytoplasm"/>
    <property type="evidence" value="ECO:0007669"/>
    <property type="project" value="UniProtKB-SubCell"/>
</dbReference>
<comment type="similarity">
    <text evidence="3">Belongs to the Maf family. YhdE subfamily.</text>
</comment>
<comment type="cofactor">
    <cofactor evidence="1 3">
        <name>a divalent metal cation</name>
        <dbReference type="ChEBI" id="CHEBI:60240"/>
    </cofactor>
</comment>
<protein>
    <recommendedName>
        <fullName evidence="3">dTTP/UTP pyrophosphatase</fullName>
        <shortName evidence="3">dTTPase/UTPase</shortName>
        <ecNumber evidence="3">3.6.1.9</ecNumber>
    </recommendedName>
    <alternativeName>
        <fullName evidence="3">Nucleoside triphosphate pyrophosphatase</fullName>
    </alternativeName>
    <alternativeName>
        <fullName evidence="3">Nucleotide pyrophosphatase</fullName>
        <shortName evidence="3">Nucleotide PPase</shortName>
    </alternativeName>
</protein>
<dbReference type="PANTHER" id="PTHR43213">
    <property type="entry name" value="BIFUNCTIONAL DTTP/UTP PYROPHOSPHATASE/METHYLTRANSFERASE PROTEIN-RELATED"/>
    <property type="match status" value="1"/>
</dbReference>
<accession>A0A9D1L3L4</accession>
<dbReference type="PIRSF" id="PIRSF006305">
    <property type="entry name" value="Maf"/>
    <property type="match status" value="1"/>
</dbReference>
<keyword evidence="3" id="KW-0963">Cytoplasm</keyword>
<dbReference type="GO" id="GO:0047429">
    <property type="term" value="F:nucleoside triphosphate diphosphatase activity"/>
    <property type="evidence" value="ECO:0007669"/>
    <property type="project" value="UniProtKB-EC"/>
</dbReference>
<reference evidence="4" key="2">
    <citation type="journal article" date="2021" name="PeerJ">
        <title>Extensive microbial diversity within the chicken gut microbiome revealed by metagenomics and culture.</title>
        <authorList>
            <person name="Gilroy R."/>
            <person name="Ravi A."/>
            <person name="Getino M."/>
            <person name="Pursley I."/>
            <person name="Horton D.L."/>
            <person name="Alikhan N.F."/>
            <person name="Baker D."/>
            <person name="Gharbi K."/>
            <person name="Hall N."/>
            <person name="Watson M."/>
            <person name="Adriaenssens E.M."/>
            <person name="Foster-Nyarko E."/>
            <person name="Jarju S."/>
            <person name="Secka A."/>
            <person name="Antonio M."/>
            <person name="Oren A."/>
            <person name="Chaudhuri R.R."/>
            <person name="La Ragione R."/>
            <person name="Hildebrand F."/>
            <person name="Pallen M.J."/>
        </authorList>
    </citation>
    <scope>NUCLEOTIDE SEQUENCE</scope>
    <source>
        <strain evidence="4">ChiHjej12B11-29160</strain>
    </source>
</reference>
<dbReference type="Gene3D" id="3.90.950.10">
    <property type="match status" value="1"/>
</dbReference>
<evidence type="ECO:0000256" key="3">
    <source>
        <dbReference type="HAMAP-Rule" id="MF_00528"/>
    </source>
</evidence>
<comment type="subcellular location">
    <subcellularLocation>
        <location evidence="3">Cytoplasm</location>
    </subcellularLocation>
</comment>
<gene>
    <name evidence="4" type="primary">maf</name>
    <name evidence="4" type="ORF">IAD17_02215</name>
</gene>
<feature type="site" description="Important for substrate specificity" evidence="3">
    <location>
        <position position="70"/>
    </location>
</feature>
<name>A0A9D1L3L4_9ACTN</name>
<keyword evidence="2 3" id="KW-0378">Hydrolase</keyword>
<feature type="active site" description="Proton acceptor" evidence="3">
    <location>
        <position position="69"/>
    </location>
</feature>
<dbReference type="InterPro" id="IPR003697">
    <property type="entry name" value="Maf-like"/>
</dbReference>
<reference evidence="4" key="1">
    <citation type="submission" date="2020-10" db="EMBL/GenBank/DDBJ databases">
        <authorList>
            <person name="Gilroy R."/>
        </authorList>
    </citation>
    <scope>NUCLEOTIDE SEQUENCE</scope>
    <source>
        <strain evidence="4">ChiHjej12B11-29160</strain>
    </source>
</reference>
<dbReference type="Pfam" id="PF02545">
    <property type="entry name" value="Maf"/>
    <property type="match status" value="1"/>
</dbReference>
<dbReference type="InterPro" id="IPR029001">
    <property type="entry name" value="ITPase-like_fam"/>
</dbReference>
<dbReference type="HAMAP" id="MF_00528">
    <property type="entry name" value="Maf"/>
    <property type="match status" value="1"/>
</dbReference>
<feature type="site" description="Important for substrate specificity" evidence="3">
    <location>
        <position position="159"/>
    </location>
</feature>
<dbReference type="SUPFAM" id="SSF52972">
    <property type="entry name" value="ITPase-like"/>
    <property type="match status" value="1"/>
</dbReference>
<evidence type="ECO:0000313" key="5">
    <source>
        <dbReference type="Proteomes" id="UP000824078"/>
    </source>
</evidence>
<comment type="catalytic activity">
    <reaction evidence="3">
        <text>UTP + H2O = UMP + diphosphate + H(+)</text>
        <dbReference type="Rhea" id="RHEA:29395"/>
        <dbReference type="ChEBI" id="CHEBI:15377"/>
        <dbReference type="ChEBI" id="CHEBI:15378"/>
        <dbReference type="ChEBI" id="CHEBI:33019"/>
        <dbReference type="ChEBI" id="CHEBI:46398"/>
        <dbReference type="ChEBI" id="CHEBI:57865"/>
        <dbReference type="EC" id="3.6.1.9"/>
    </reaction>
</comment>
<feature type="site" description="Important for substrate specificity" evidence="3">
    <location>
        <position position="9"/>
    </location>
</feature>
<dbReference type="GO" id="GO:0009117">
    <property type="term" value="P:nucleotide metabolic process"/>
    <property type="evidence" value="ECO:0007669"/>
    <property type="project" value="UniProtKB-KW"/>
</dbReference>
<dbReference type="CDD" id="cd00555">
    <property type="entry name" value="Maf"/>
    <property type="match status" value="1"/>
</dbReference>
<keyword evidence="3" id="KW-0546">Nucleotide metabolism</keyword>
<dbReference type="EC" id="3.6.1.9" evidence="3"/>
<organism evidence="4 5">
    <name type="scientific">Candidatus Coprovicinus avistercoris</name>
    <dbReference type="NCBI Taxonomy" id="2840754"/>
    <lineage>
        <taxon>Bacteria</taxon>
        <taxon>Bacillati</taxon>
        <taxon>Actinomycetota</taxon>
        <taxon>Coriobacteriia</taxon>
        <taxon>Coriobacteriales</taxon>
        <taxon>Coriobacteriaceae</taxon>
        <taxon>Coriobacteriaceae incertae sedis</taxon>
        <taxon>Candidatus Coprovicinus</taxon>
    </lineage>
</organism>
<dbReference type="PANTHER" id="PTHR43213:SF5">
    <property type="entry name" value="BIFUNCTIONAL DTTP_UTP PYROPHOSPHATASE_METHYLTRANSFERASE PROTEIN-RELATED"/>
    <property type="match status" value="1"/>
</dbReference>
<comment type="function">
    <text evidence="3">Nucleoside triphosphate pyrophosphatase that hydrolyzes dTTP and UTP. May have a dual role in cell division arrest and in preventing the incorporation of modified nucleotides into cellular nucleic acids.</text>
</comment>